<dbReference type="OrthoDB" id="8830751at2759"/>
<dbReference type="SMART" id="SM00173">
    <property type="entry name" value="RAS"/>
    <property type="match status" value="1"/>
</dbReference>
<evidence type="ECO:0000256" key="9">
    <source>
        <dbReference type="ARBA" id="ARBA00023289"/>
    </source>
</evidence>
<accession>A0A9J6BLD4</accession>
<keyword evidence="9" id="KW-0636">Prenylation</keyword>
<evidence type="ECO:0000256" key="7">
    <source>
        <dbReference type="ARBA" id="ARBA00023136"/>
    </source>
</evidence>
<dbReference type="GO" id="GO:0003924">
    <property type="term" value="F:GTPase activity"/>
    <property type="evidence" value="ECO:0007669"/>
    <property type="project" value="InterPro"/>
</dbReference>
<evidence type="ECO:0000256" key="8">
    <source>
        <dbReference type="ARBA" id="ARBA00023288"/>
    </source>
</evidence>
<dbReference type="SMART" id="SM00174">
    <property type="entry name" value="RHO"/>
    <property type="match status" value="1"/>
</dbReference>
<dbReference type="InterPro" id="IPR027417">
    <property type="entry name" value="P-loop_NTPase"/>
</dbReference>
<reference evidence="10" key="1">
    <citation type="submission" date="2021-03" db="EMBL/GenBank/DDBJ databases">
        <title>Chromosome level genome of the anhydrobiotic midge Polypedilum vanderplanki.</title>
        <authorList>
            <person name="Yoshida Y."/>
            <person name="Kikawada T."/>
            <person name="Gusev O."/>
        </authorList>
    </citation>
    <scope>NUCLEOTIDE SEQUENCE</scope>
    <source>
        <strain evidence="10">NIAS01</strain>
        <tissue evidence="10">Whole body or cell culture</tissue>
    </source>
</reference>
<dbReference type="PANTHER" id="PTHR24072">
    <property type="entry name" value="RHO FAMILY GTPASE"/>
    <property type="match status" value="1"/>
</dbReference>
<organism evidence="10 11">
    <name type="scientific">Polypedilum vanderplanki</name>
    <name type="common">Sleeping chironomid midge</name>
    <dbReference type="NCBI Taxonomy" id="319348"/>
    <lineage>
        <taxon>Eukaryota</taxon>
        <taxon>Metazoa</taxon>
        <taxon>Ecdysozoa</taxon>
        <taxon>Arthropoda</taxon>
        <taxon>Hexapoda</taxon>
        <taxon>Insecta</taxon>
        <taxon>Pterygota</taxon>
        <taxon>Neoptera</taxon>
        <taxon>Endopterygota</taxon>
        <taxon>Diptera</taxon>
        <taxon>Nematocera</taxon>
        <taxon>Chironomoidea</taxon>
        <taxon>Chironomidae</taxon>
        <taxon>Chironominae</taxon>
        <taxon>Polypedilum</taxon>
        <taxon>Polypedilum</taxon>
    </lineage>
</organism>
<dbReference type="Pfam" id="PF00071">
    <property type="entry name" value="Ras"/>
    <property type="match status" value="1"/>
</dbReference>
<dbReference type="Gene3D" id="3.40.50.300">
    <property type="entry name" value="P-loop containing nucleotide triphosphate hydrolases"/>
    <property type="match status" value="1"/>
</dbReference>
<dbReference type="PRINTS" id="PR00449">
    <property type="entry name" value="RASTRNSFRMNG"/>
</dbReference>
<evidence type="ECO:0000313" key="11">
    <source>
        <dbReference type="Proteomes" id="UP001107558"/>
    </source>
</evidence>
<evidence type="ECO:0000256" key="2">
    <source>
        <dbReference type="ARBA" id="ARBA00010142"/>
    </source>
</evidence>
<protein>
    <submittedName>
        <fullName evidence="10">Uncharacterized protein</fullName>
    </submittedName>
</protein>
<keyword evidence="3" id="KW-1003">Cell membrane</keyword>
<dbReference type="SUPFAM" id="SSF52540">
    <property type="entry name" value="P-loop containing nucleoside triphosphate hydrolases"/>
    <property type="match status" value="1"/>
</dbReference>
<dbReference type="GO" id="GO:0007264">
    <property type="term" value="P:small GTPase-mediated signal transduction"/>
    <property type="evidence" value="ECO:0007669"/>
    <property type="project" value="InterPro"/>
</dbReference>
<dbReference type="Proteomes" id="UP001107558">
    <property type="component" value="Chromosome 3"/>
</dbReference>
<dbReference type="CDD" id="cd00157">
    <property type="entry name" value="Rho"/>
    <property type="match status" value="1"/>
</dbReference>
<dbReference type="InterPro" id="IPR003578">
    <property type="entry name" value="Small_GTPase_Rho"/>
</dbReference>
<proteinExistence type="inferred from homology"/>
<dbReference type="InterPro" id="IPR005225">
    <property type="entry name" value="Small_GTP-bd"/>
</dbReference>
<evidence type="ECO:0000256" key="4">
    <source>
        <dbReference type="ARBA" id="ARBA00022481"/>
    </source>
</evidence>
<evidence type="ECO:0000256" key="6">
    <source>
        <dbReference type="ARBA" id="ARBA00023134"/>
    </source>
</evidence>
<dbReference type="PROSITE" id="PS51419">
    <property type="entry name" value="RAB"/>
    <property type="match status" value="1"/>
</dbReference>
<gene>
    <name evidence="10" type="ORF">PVAND_000786</name>
</gene>
<evidence type="ECO:0000256" key="1">
    <source>
        <dbReference type="ARBA" id="ARBA00004342"/>
    </source>
</evidence>
<dbReference type="GO" id="GO:0003006">
    <property type="term" value="P:developmental process involved in reproduction"/>
    <property type="evidence" value="ECO:0007669"/>
    <property type="project" value="UniProtKB-ARBA"/>
</dbReference>
<comment type="caution">
    <text evidence="10">The sequence shown here is derived from an EMBL/GenBank/DDBJ whole genome shotgun (WGS) entry which is preliminary data.</text>
</comment>
<keyword evidence="7" id="KW-0472">Membrane</keyword>
<dbReference type="GO" id="GO:0005886">
    <property type="term" value="C:plasma membrane"/>
    <property type="evidence" value="ECO:0007669"/>
    <property type="project" value="UniProtKB-SubCell"/>
</dbReference>
<dbReference type="NCBIfam" id="TIGR00231">
    <property type="entry name" value="small_GTP"/>
    <property type="match status" value="1"/>
</dbReference>
<keyword evidence="6" id="KW-0342">GTP-binding</keyword>
<dbReference type="PROSITE" id="PS51421">
    <property type="entry name" value="RAS"/>
    <property type="match status" value="1"/>
</dbReference>
<dbReference type="GO" id="GO:0022412">
    <property type="term" value="P:cellular process involved in reproduction in multicellular organism"/>
    <property type="evidence" value="ECO:0007669"/>
    <property type="project" value="UniProtKB-ARBA"/>
</dbReference>
<dbReference type="PROSITE" id="PS51420">
    <property type="entry name" value="RHO"/>
    <property type="match status" value="1"/>
</dbReference>
<name>A0A9J6BLD4_POLVA</name>
<dbReference type="GO" id="GO:0005525">
    <property type="term" value="F:GTP binding"/>
    <property type="evidence" value="ECO:0007669"/>
    <property type="project" value="UniProtKB-KW"/>
</dbReference>
<evidence type="ECO:0000256" key="3">
    <source>
        <dbReference type="ARBA" id="ARBA00022475"/>
    </source>
</evidence>
<dbReference type="EMBL" id="JADBJN010000003">
    <property type="protein sequence ID" value="KAG5670528.1"/>
    <property type="molecule type" value="Genomic_DNA"/>
</dbReference>
<dbReference type="InterPro" id="IPR001806">
    <property type="entry name" value="Small_GTPase"/>
</dbReference>
<dbReference type="AlphaFoldDB" id="A0A9J6BLD4"/>
<keyword evidence="4" id="KW-0488">Methylation</keyword>
<dbReference type="GO" id="GO:0035099">
    <property type="term" value="P:hemocyte migration"/>
    <property type="evidence" value="ECO:0007669"/>
    <property type="project" value="UniProtKB-ARBA"/>
</dbReference>
<comment type="subcellular location">
    <subcellularLocation>
        <location evidence="1">Cell membrane</location>
        <topology evidence="1">Lipid-anchor</topology>
        <orientation evidence="1">Cytoplasmic side</orientation>
    </subcellularLocation>
</comment>
<comment type="similarity">
    <text evidence="2">Belongs to the small GTPase superfamily. Rho family.</text>
</comment>
<evidence type="ECO:0000313" key="10">
    <source>
        <dbReference type="EMBL" id="KAG5670528.1"/>
    </source>
</evidence>
<keyword evidence="11" id="KW-1185">Reference proteome</keyword>
<dbReference type="FunFam" id="3.40.50.300:FF:000983">
    <property type="entry name" value="Rho family GTPase"/>
    <property type="match status" value="1"/>
</dbReference>
<dbReference type="SMART" id="SM00175">
    <property type="entry name" value="RAB"/>
    <property type="match status" value="1"/>
</dbReference>
<keyword evidence="8" id="KW-0449">Lipoprotein</keyword>
<dbReference type="GO" id="GO:0035006">
    <property type="term" value="P:melanization defense response"/>
    <property type="evidence" value="ECO:0007669"/>
    <property type="project" value="UniProtKB-ARBA"/>
</dbReference>
<sequence length="198" mass="22477">MTSHDVINIVIVGDGAVGKTCLLHRYSNETFLDSYVPTVYDKEDFELMLNGTSYNVRLIDTAGQEDYERVRRLFYKEAKAFILCYSIENRASFENIALKWIPELKNIENWPIPLVLVATKTDLRDENLRGRPLITTEEGEAMADKIFANRFIECSAKKNVRIKAVVHEALRAACNGPIERNEKKSSGSLCSIFSCCQS</sequence>
<keyword evidence="5" id="KW-0547">Nucleotide-binding</keyword>
<dbReference type="GO" id="GO:0001667">
    <property type="term" value="P:ameboidal-type cell migration"/>
    <property type="evidence" value="ECO:0007669"/>
    <property type="project" value="UniProtKB-ARBA"/>
</dbReference>
<evidence type="ECO:0000256" key="5">
    <source>
        <dbReference type="ARBA" id="ARBA00022741"/>
    </source>
</evidence>